<comment type="caution">
    <text evidence="11">The sequence shown here is derived from an EMBL/GenBank/DDBJ whole genome shotgun (WGS) entry which is preliminary data.</text>
</comment>
<dbReference type="InterPro" id="IPR055207">
    <property type="entry name" value="POLR3C_WHD"/>
</dbReference>
<dbReference type="PANTHER" id="PTHR12949:SF0">
    <property type="entry name" value="DNA-DIRECTED RNA POLYMERASE III SUBUNIT RPC3"/>
    <property type="match status" value="1"/>
</dbReference>
<dbReference type="PANTHER" id="PTHR12949">
    <property type="entry name" value="RNA POLYMERASE III DNA DIRECTED -RELATED"/>
    <property type="match status" value="1"/>
</dbReference>
<dbReference type="Pfam" id="PF08221">
    <property type="entry name" value="HTH_9"/>
    <property type="match status" value="2"/>
</dbReference>
<keyword evidence="12" id="KW-1185">Reference proteome</keyword>
<comment type="subcellular location">
    <subcellularLocation>
        <location evidence="1 7">Nucleus</location>
    </subcellularLocation>
</comment>
<evidence type="ECO:0000256" key="5">
    <source>
        <dbReference type="ARBA" id="ARBA00023163"/>
    </source>
</evidence>
<dbReference type="InterPro" id="IPR039748">
    <property type="entry name" value="RPC3"/>
</dbReference>
<evidence type="ECO:0000259" key="8">
    <source>
        <dbReference type="Pfam" id="PF05645"/>
    </source>
</evidence>
<dbReference type="STRING" id="542762.A0A4V3WQX9"/>
<dbReference type="AlphaFoldDB" id="A0A4V3WQX9"/>
<protein>
    <recommendedName>
        <fullName evidence="3 7">DNA-directed RNA polymerase III subunit RPC3</fullName>
        <shortName evidence="7">RNA polymerase III subunit C3</shortName>
    </recommendedName>
</protein>
<evidence type="ECO:0000313" key="11">
    <source>
        <dbReference type="EMBL" id="THG21737.1"/>
    </source>
</evidence>
<accession>A0A4V3WQX9</accession>
<dbReference type="GO" id="GO:0005666">
    <property type="term" value="C:RNA polymerase III complex"/>
    <property type="evidence" value="ECO:0007669"/>
    <property type="project" value="UniProtKB-UniRule"/>
</dbReference>
<dbReference type="FunFam" id="1.10.10.10:FF:000515">
    <property type="entry name" value="DNA-directed RNA polymerase III subunit rpc3"/>
    <property type="match status" value="1"/>
</dbReference>
<evidence type="ECO:0000256" key="6">
    <source>
        <dbReference type="ARBA" id="ARBA00023242"/>
    </source>
</evidence>
<name>A0A4V3WQX9_CAMSN</name>
<dbReference type="Proteomes" id="UP000306102">
    <property type="component" value="Unassembled WGS sequence"/>
</dbReference>
<evidence type="ECO:0000259" key="9">
    <source>
        <dbReference type="Pfam" id="PF08221"/>
    </source>
</evidence>
<evidence type="ECO:0000256" key="1">
    <source>
        <dbReference type="ARBA" id="ARBA00004123"/>
    </source>
</evidence>
<dbReference type="GO" id="GO:0003697">
    <property type="term" value="F:single-stranded DNA binding"/>
    <property type="evidence" value="ECO:0007669"/>
    <property type="project" value="UniProtKB-UniRule"/>
</dbReference>
<comment type="function">
    <text evidence="7">DNA-dependent RNA polymerase catalyzes the transcription of DNA into RNA using the four ribonucleoside triphosphates as substrates. Specific core component of RNA polymerase III which synthesizes small RNAs, such as 5S rRNA and tRNAs.</text>
</comment>
<proteinExistence type="inferred from homology"/>
<dbReference type="EMBL" id="SDRB02001239">
    <property type="protein sequence ID" value="THG21737.1"/>
    <property type="molecule type" value="Genomic_DNA"/>
</dbReference>
<feature type="domain" description="RNA polymerase III subunit RPC82-related helix-turn-helix" evidence="9">
    <location>
        <begin position="8"/>
        <end position="56"/>
    </location>
</feature>
<evidence type="ECO:0000256" key="4">
    <source>
        <dbReference type="ARBA" id="ARBA00022478"/>
    </source>
</evidence>
<evidence type="ECO:0000256" key="3">
    <source>
        <dbReference type="ARBA" id="ARBA00016689"/>
    </source>
</evidence>
<evidence type="ECO:0000313" key="12">
    <source>
        <dbReference type="Proteomes" id="UP000306102"/>
    </source>
</evidence>
<keyword evidence="6 7" id="KW-0539">Nucleus</keyword>
<organism evidence="11 12">
    <name type="scientific">Camellia sinensis var. sinensis</name>
    <name type="common">China tea</name>
    <dbReference type="NCBI Taxonomy" id="542762"/>
    <lineage>
        <taxon>Eukaryota</taxon>
        <taxon>Viridiplantae</taxon>
        <taxon>Streptophyta</taxon>
        <taxon>Embryophyta</taxon>
        <taxon>Tracheophyta</taxon>
        <taxon>Spermatophyta</taxon>
        <taxon>Magnoliopsida</taxon>
        <taxon>eudicotyledons</taxon>
        <taxon>Gunneridae</taxon>
        <taxon>Pentapetalae</taxon>
        <taxon>asterids</taxon>
        <taxon>Ericales</taxon>
        <taxon>Theaceae</taxon>
        <taxon>Camellia</taxon>
    </lineage>
</organism>
<dbReference type="Gene3D" id="1.10.10.10">
    <property type="entry name" value="Winged helix-like DNA-binding domain superfamily/Winged helix DNA-binding domain"/>
    <property type="match status" value="4"/>
</dbReference>
<dbReference type="Pfam" id="PF22536">
    <property type="entry name" value="WHD_POLR3C"/>
    <property type="match status" value="1"/>
</dbReference>
<sequence>MVTQYGIKLSVSLISSYFGNLVAKVCECLLRRGTLSCANIVRFTELNKVQVRNSLLRDIDADMVTQYGIKLSVSLISSYFGNLVAKVCECLLRRGTLSCANIVRFTELNKVQVRNSLLVLIQHNCVQAFSIQQEGSFGEAPKVVTQYMVLFDNIIHHMRFPKFLAYVSEELGKECEDILEGLLQHGRLSLDQILDRHKETANQSEGKTLWNFTARDALQNNFNRLVNSRYLEHCPAHEPFLAPPAEEETVVKKQGAKSAKVMKESETIEQRALAAAAPMEALRFVVETYTETDCCGEESEGNPLPSATVGEKRKQIDLELDTEAGTKKRRKEVLWRANFEEFVRRLRDKGTQRDMELDTAGSESPNQIPACIGNVRTRLDDGAGIVLSAILKSTRSAENKVKIENSVPLSMDTIFEEVMKSEEGRSMTLEHARASLAQLGCHLPEIGIDETYSIDLKSIIELAQNEEVESIVLKRYGREAYRIFRLLSKAGHLVETDKISNTTFVAKKDTAKILYQLWKDDYLHMEKIVTYGSKQSQFLLWNVNKHTLWDNVLNEMYHTALNLRIRIAHEQEQEKEILRIPREKLVGELAKRYARLRKVRIVLESSLMKLDDAIMLFHDF</sequence>
<comment type="similarity">
    <text evidence="2 7">Belongs to the eukaryotic RPC3/POLR3C RNA polymerase subunit family.</text>
</comment>
<dbReference type="Pfam" id="PF05645">
    <property type="entry name" value="RNA_pol_Rpc82"/>
    <property type="match status" value="1"/>
</dbReference>
<feature type="domain" description="RNA polymerase III Rpc82 C -terminal" evidence="8">
    <location>
        <begin position="220"/>
        <end position="431"/>
    </location>
</feature>
<evidence type="ECO:0000259" key="10">
    <source>
        <dbReference type="Pfam" id="PF22536"/>
    </source>
</evidence>
<gene>
    <name evidence="11" type="ORF">TEA_000979</name>
</gene>
<comment type="subunit">
    <text evidence="7">Component of the RNA polymerase III (Pol III) complex consisting of 17 subunits.</text>
</comment>
<dbReference type="InterPro" id="IPR013197">
    <property type="entry name" value="RNA_pol_III_RPC82-rel_HTH"/>
</dbReference>
<dbReference type="FunFam" id="1.10.10.10:FF:000218">
    <property type="entry name" value="DNA-directed RNA polymerase III subunit RPC3"/>
    <property type="match status" value="1"/>
</dbReference>
<evidence type="ECO:0000256" key="7">
    <source>
        <dbReference type="RuleBase" id="RU367076"/>
    </source>
</evidence>
<evidence type="ECO:0000256" key="2">
    <source>
        <dbReference type="ARBA" id="ARBA00007206"/>
    </source>
</evidence>
<reference evidence="11 12" key="1">
    <citation type="journal article" date="2018" name="Proc. Natl. Acad. Sci. U.S.A.">
        <title>Draft genome sequence of Camellia sinensis var. sinensis provides insights into the evolution of the tea genome and tea quality.</title>
        <authorList>
            <person name="Wei C."/>
            <person name="Yang H."/>
            <person name="Wang S."/>
            <person name="Zhao J."/>
            <person name="Liu C."/>
            <person name="Gao L."/>
            <person name="Xia E."/>
            <person name="Lu Y."/>
            <person name="Tai Y."/>
            <person name="She G."/>
            <person name="Sun J."/>
            <person name="Cao H."/>
            <person name="Tong W."/>
            <person name="Gao Q."/>
            <person name="Li Y."/>
            <person name="Deng W."/>
            <person name="Jiang X."/>
            <person name="Wang W."/>
            <person name="Chen Q."/>
            <person name="Zhang S."/>
            <person name="Li H."/>
            <person name="Wu J."/>
            <person name="Wang P."/>
            <person name="Li P."/>
            <person name="Shi C."/>
            <person name="Zheng F."/>
            <person name="Jian J."/>
            <person name="Huang B."/>
            <person name="Shan D."/>
            <person name="Shi M."/>
            <person name="Fang C."/>
            <person name="Yue Y."/>
            <person name="Li F."/>
            <person name="Li D."/>
            <person name="Wei S."/>
            <person name="Han B."/>
            <person name="Jiang C."/>
            <person name="Yin Y."/>
            <person name="Xia T."/>
            <person name="Zhang Z."/>
            <person name="Bennetzen J.L."/>
            <person name="Zhao S."/>
            <person name="Wan X."/>
        </authorList>
    </citation>
    <scope>NUCLEOTIDE SEQUENCE [LARGE SCALE GENOMIC DNA]</scope>
    <source>
        <strain evidence="12">cv. Shuchazao</strain>
        <tissue evidence="11">Leaf</tissue>
    </source>
</reference>
<dbReference type="FunFam" id="1.10.10.10:FF:000420">
    <property type="entry name" value="RNA polymerase III subunit, putative"/>
    <property type="match status" value="1"/>
</dbReference>
<keyword evidence="5 7" id="KW-0804">Transcription</keyword>
<dbReference type="GO" id="GO:0006351">
    <property type="term" value="P:DNA-templated transcription"/>
    <property type="evidence" value="ECO:0007669"/>
    <property type="project" value="InterPro"/>
</dbReference>
<keyword evidence="4 7" id="KW-0240">DNA-directed RNA polymerase</keyword>
<feature type="domain" description="DNA-directed RNA polymerase III subunit RPC3 winged-helix" evidence="10">
    <location>
        <begin position="468"/>
        <end position="529"/>
    </location>
</feature>
<dbReference type="InterPro" id="IPR036388">
    <property type="entry name" value="WH-like_DNA-bd_sf"/>
</dbReference>
<dbReference type="InterPro" id="IPR008806">
    <property type="entry name" value="RNA_pol_III_Rpc82_C"/>
</dbReference>
<feature type="domain" description="RNA polymerase III subunit RPC82-related helix-turn-helix" evidence="9">
    <location>
        <begin position="70"/>
        <end position="129"/>
    </location>
</feature>